<protein>
    <recommendedName>
        <fullName evidence="6">D-alanyl-D-alanine carboxypeptidase/D-alanyl-D-alanine-endopeptidase</fullName>
    </recommendedName>
</protein>
<keyword evidence="5" id="KW-1185">Reference proteome</keyword>
<dbReference type="Gene3D" id="3.40.710.10">
    <property type="entry name" value="DD-peptidase/beta-lactamase superfamily"/>
    <property type="match status" value="1"/>
</dbReference>
<dbReference type="InterPro" id="IPR000667">
    <property type="entry name" value="Peptidase_S13"/>
</dbReference>
<gene>
    <name evidence="4" type="ORF">BGZ97_000033</name>
</gene>
<feature type="chain" id="PRO_5040227163" description="D-alanyl-D-alanine carboxypeptidase/D-alanyl-D-alanine-endopeptidase" evidence="3">
    <location>
        <begin position="20"/>
        <end position="483"/>
    </location>
</feature>
<name>A0A9P6RPA0_9FUNG</name>
<organism evidence="4 5">
    <name type="scientific">Linnemannia gamsii</name>
    <dbReference type="NCBI Taxonomy" id="64522"/>
    <lineage>
        <taxon>Eukaryota</taxon>
        <taxon>Fungi</taxon>
        <taxon>Fungi incertae sedis</taxon>
        <taxon>Mucoromycota</taxon>
        <taxon>Mortierellomycotina</taxon>
        <taxon>Mortierellomycetes</taxon>
        <taxon>Mortierellales</taxon>
        <taxon>Mortierellaceae</taxon>
        <taxon>Linnemannia</taxon>
    </lineage>
</organism>
<reference evidence="4" key="1">
    <citation type="journal article" date="2020" name="Fungal Divers.">
        <title>Resolving the Mortierellaceae phylogeny through synthesis of multi-gene phylogenetics and phylogenomics.</title>
        <authorList>
            <person name="Vandepol N."/>
            <person name="Liber J."/>
            <person name="Desiro A."/>
            <person name="Na H."/>
            <person name="Kennedy M."/>
            <person name="Barry K."/>
            <person name="Grigoriev I.V."/>
            <person name="Miller A.N."/>
            <person name="O'Donnell K."/>
            <person name="Stajich J.E."/>
            <person name="Bonito G."/>
        </authorList>
    </citation>
    <scope>NUCLEOTIDE SEQUENCE</scope>
    <source>
        <strain evidence="4">NVP60</strain>
    </source>
</reference>
<dbReference type="GO" id="GO:0000270">
    <property type="term" value="P:peptidoglycan metabolic process"/>
    <property type="evidence" value="ECO:0007669"/>
    <property type="project" value="TreeGrafter"/>
</dbReference>
<evidence type="ECO:0000313" key="5">
    <source>
        <dbReference type="Proteomes" id="UP000823405"/>
    </source>
</evidence>
<comment type="similarity">
    <text evidence="1">Belongs to the peptidase S13 family.</text>
</comment>
<dbReference type="AlphaFoldDB" id="A0A9P6RPA0"/>
<comment type="caution">
    <text evidence="4">The sequence shown here is derived from an EMBL/GenBank/DDBJ whole genome shotgun (WGS) entry which is preliminary data.</text>
</comment>
<evidence type="ECO:0000256" key="2">
    <source>
        <dbReference type="ARBA" id="ARBA00022801"/>
    </source>
</evidence>
<dbReference type="SUPFAM" id="SSF56601">
    <property type="entry name" value="beta-lactamase/transpeptidase-like"/>
    <property type="match status" value="1"/>
</dbReference>
<dbReference type="NCBIfam" id="TIGR00666">
    <property type="entry name" value="PBP4"/>
    <property type="match status" value="1"/>
</dbReference>
<evidence type="ECO:0000313" key="4">
    <source>
        <dbReference type="EMBL" id="KAG0323545.1"/>
    </source>
</evidence>
<dbReference type="OrthoDB" id="10253650at2759"/>
<evidence type="ECO:0000256" key="1">
    <source>
        <dbReference type="ARBA" id="ARBA00006096"/>
    </source>
</evidence>
<evidence type="ECO:0000256" key="3">
    <source>
        <dbReference type="SAM" id="SignalP"/>
    </source>
</evidence>
<dbReference type="PRINTS" id="PR00922">
    <property type="entry name" value="DADACBPTASE3"/>
</dbReference>
<keyword evidence="3" id="KW-0732">Signal</keyword>
<dbReference type="Pfam" id="PF02113">
    <property type="entry name" value="Peptidase_S13"/>
    <property type="match status" value="1"/>
</dbReference>
<dbReference type="EMBL" id="JAAAIN010000001">
    <property type="protein sequence ID" value="KAG0323545.1"/>
    <property type="molecule type" value="Genomic_DNA"/>
</dbReference>
<sequence length="483" mass="51884">MLILLCLGAIASLACDAQARPPTTKPSVLPAATLPATVRAALRQAGVLPSAMSVVVERIGDVRPLLLVNARRAMIPASTMKLVTTFAGLSILGADFHWQTKAYVDGDLKKGVLRGNLYIKGSGDPKLIPEELIDLVEQIRHAGIVSIEGDLVLDKSYFADSTRYVKWFDEKAGAPYNVGPDPLLYAFKSLTFTLTPQADGTMMIMATPALEQLHITNALQGTLNLCAGLPSAAAPFVLLEPDGSTRVAFAGDYPLACGTRVKSVALLDHSQFFARGFLALWRQSGGTFSGQVREGRNAIHAWPVGLHKGPLLAEIVQDINKFSNNPMADNLFLTIGAHHHKPPADVGKSVQAIQQWLRHTGLAMPELVMANGSGLSNQARVSARSLAALLRAANQSPVAQAFVESLPIVGIDGTMRYRLRKTPLVGRARIKTGTLDQVRAIAGYVSAANGDSYIVVSMINDPRAPAAQAVHDALLEWVYQRRR</sequence>
<dbReference type="InterPro" id="IPR012338">
    <property type="entry name" value="Beta-lactam/transpept-like"/>
</dbReference>
<feature type="signal peptide" evidence="3">
    <location>
        <begin position="1"/>
        <end position="19"/>
    </location>
</feature>
<accession>A0A9P6RPA0</accession>
<proteinExistence type="inferred from homology"/>
<dbReference type="GO" id="GO:0006508">
    <property type="term" value="P:proteolysis"/>
    <property type="evidence" value="ECO:0007669"/>
    <property type="project" value="InterPro"/>
</dbReference>
<keyword evidence="2" id="KW-0378">Hydrolase</keyword>
<dbReference type="PANTHER" id="PTHR30023">
    <property type="entry name" value="D-ALANYL-D-ALANINE CARBOXYPEPTIDASE"/>
    <property type="match status" value="1"/>
</dbReference>
<dbReference type="Gene3D" id="3.50.80.20">
    <property type="entry name" value="D-Ala-D-Ala carboxypeptidase C, peptidase S13"/>
    <property type="match status" value="1"/>
</dbReference>
<dbReference type="Proteomes" id="UP000823405">
    <property type="component" value="Unassembled WGS sequence"/>
</dbReference>
<evidence type="ECO:0008006" key="6">
    <source>
        <dbReference type="Google" id="ProtNLM"/>
    </source>
</evidence>
<dbReference type="GO" id="GO:0004185">
    <property type="term" value="F:serine-type carboxypeptidase activity"/>
    <property type="evidence" value="ECO:0007669"/>
    <property type="project" value="InterPro"/>
</dbReference>
<dbReference type="PANTHER" id="PTHR30023:SF0">
    <property type="entry name" value="PENICILLIN-SENSITIVE CARBOXYPEPTIDASE A"/>
    <property type="match status" value="1"/>
</dbReference>